<dbReference type="Proteomes" id="UP000318582">
    <property type="component" value="Unassembled WGS sequence"/>
</dbReference>
<sequence length="441" mass="47202">MAHSFFATTLLAIACLSRATGASPAVFTRQANKAYEVWALDQSDSRDPANPGRQFGYGGYLHIINPANQKGSTDFSTSQIIDLSQETAALCFASTGANPVRPHMIDFSNDGRIGALAFVASGHVVHFDAATRKPVSCLRTSVGANGARQAHMASISDDNYTLVANQNGKRIERIRHDFAKGTYAWDGIVDLANCRTPSGAPCQDPTIRPDNAPICLMNPKKNSNAFITLRGGGMFVVDYKTMQIIAEYDRTVVAANGCGALEVGEDWVMIDSGGAAANGTFGYHVYRFPATGYSSRNGVNSPLPLTLQSTRDTSEKDPHSAIALKNRYVWVFDRAANTIQSFDFKQGKALGSIPLVTSLAADPTPDIADITPDEQTIFVTFRGAFPLSGDPHFSQGSTPAVGVIDIGNKDSGTLIQVLPMENIVGGVNRADPHGLKVRPLF</sequence>
<keyword evidence="3" id="KW-1185">Reference proteome</keyword>
<feature type="chain" id="PRO_5021325799" description="Methanethiol oxidase" evidence="1">
    <location>
        <begin position="22"/>
        <end position="441"/>
    </location>
</feature>
<evidence type="ECO:0000256" key="1">
    <source>
        <dbReference type="SAM" id="SignalP"/>
    </source>
</evidence>
<protein>
    <recommendedName>
        <fullName evidence="4">Methanethiol oxidase</fullName>
    </recommendedName>
</protein>
<dbReference type="AlphaFoldDB" id="A0A507ECJ7"/>
<dbReference type="InterPro" id="IPR011048">
    <property type="entry name" value="Haem_d1_sf"/>
</dbReference>
<evidence type="ECO:0000313" key="3">
    <source>
        <dbReference type="Proteomes" id="UP000318582"/>
    </source>
</evidence>
<comment type="caution">
    <text evidence="2">The sequence shown here is derived from an EMBL/GenBank/DDBJ whole genome shotgun (WGS) entry which is preliminary data.</text>
</comment>
<evidence type="ECO:0000313" key="2">
    <source>
        <dbReference type="EMBL" id="TPX61542.1"/>
    </source>
</evidence>
<dbReference type="EMBL" id="QEAQ01000007">
    <property type="protein sequence ID" value="TPX61542.1"/>
    <property type="molecule type" value="Genomic_DNA"/>
</dbReference>
<evidence type="ECO:0008006" key="4">
    <source>
        <dbReference type="Google" id="ProtNLM"/>
    </source>
</evidence>
<accession>A0A507ECJ7</accession>
<feature type="signal peptide" evidence="1">
    <location>
        <begin position="1"/>
        <end position="21"/>
    </location>
</feature>
<dbReference type="SUPFAM" id="SSF51004">
    <property type="entry name" value="C-terminal (heme d1) domain of cytochrome cd1-nitrite reductase"/>
    <property type="match status" value="1"/>
</dbReference>
<reference evidence="2 3" key="1">
    <citation type="journal article" date="2019" name="Sci. Rep.">
        <title>Comparative genomics of chytrid fungi reveal insights into the obligate biotrophic and pathogenic lifestyle of Synchytrium endobioticum.</title>
        <authorList>
            <person name="van de Vossenberg B.T.L.H."/>
            <person name="Warris S."/>
            <person name="Nguyen H.D.T."/>
            <person name="van Gent-Pelzer M.P.E."/>
            <person name="Joly D.L."/>
            <person name="van de Geest H.C."/>
            <person name="Bonants P.J.M."/>
            <person name="Smith D.S."/>
            <person name="Levesque C.A."/>
            <person name="van der Lee T.A.J."/>
        </authorList>
    </citation>
    <scope>NUCLEOTIDE SEQUENCE [LARGE SCALE GENOMIC DNA]</scope>
    <source>
        <strain evidence="2 3">CBS 809.83</strain>
    </source>
</reference>
<gene>
    <name evidence="2" type="ORF">PhCBS80983_g01107</name>
</gene>
<keyword evidence="1" id="KW-0732">Signal</keyword>
<proteinExistence type="predicted"/>
<organism evidence="2 3">
    <name type="scientific">Powellomyces hirtus</name>
    <dbReference type="NCBI Taxonomy" id="109895"/>
    <lineage>
        <taxon>Eukaryota</taxon>
        <taxon>Fungi</taxon>
        <taxon>Fungi incertae sedis</taxon>
        <taxon>Chytridiomycota</taxon>
        <taxon>Chytridiomycota incertae sedis</taxon>
        <taxon>Chytridiomycetes</taxon>
        <taxon>Spizellomycetales</taxon>
        <taxon>Powellomycetaceae</taxon>
        <taxon>Powellomyces</taxon>
    </lineage>
</organism>
<name>A0A507ECJ7_9FUNG</name>